<protein>
    <submittedName>
        <fullName evidence="1">Uncharacterized protein</fullName>
    </submittedName>
</protein>
<proteinExistence type="predicted"/>
<reference evidence="1" key="1">
    <citation type="submission" date="2023-04" db="EMBL/GenBank/DDBJ databases">
        <title>A chromosome-level genome assembly of the parasitoid wasp Eretmocerus hayati.</title>
        <authorList>
            <person name="Zhong Y."/>
            <person name="Liu S."/>
            <person name="Liu Y."/>
        </authorList>
    </citation>
    <scope>NUCLEOTIDE SEQUENCE</scope>
    <source>
        <strain evidence="1">ZJU_SS_LIU_2023</strain>
    </source>
</reference>
<evidence type="ECO:0000313" key="2">
    <source>
        <dbReference type="Proteomes" id="UP001239111"/>
    </source>
</evidence>
<accession>A0ACC2N535</accession>
<dbReference type="EMBL" id="CM056744">
    <property type="protein sequence ID" value="KAJ8666295.1"/>
    <property type="molecule type" value="Genomic_DNA"/>
</dbReference>
<evidence type="ECO:0000313" key="1">
    <source>
        <dbReference type="EMBL" id="KAJ8666295.1"/>
    </source>
</evidence>
<dbReference type="Proteomes" id="UP001239111">
    <property type="component" value="Chromosome 4"/>
</dbReference>
<gene>
    <name evidence="1" type="ORF">QAD02_007957</name>
</gene>
<name>A0ACC2N535_9HYME</name>
<keyword evidence="2" id="KW-1185">Reference proteome</keyword>
<organism evidence="1 2">
    <name type="scientific">Eretmocerus hayati</name>
    <dbReference type="NCBI Taxonomy" id="131215"/>
    <lineage>
        <taxon>Eukaryota</taxon>
        <taxon>Metazoa</taxon>
        <taxon>Ecdysozoa</taxon>
        <taxon>Arthropoda</taxon>
        <taxon>Hexapoda</taxon>
        <taxon>Insecta</taxon>
        <taxon>Pterygota</taxon>
        <taxon>Neoptera</taxon>
        <taxon>Endopterygota</taxon>
        <taxon>Hymenoptera</taxon>
        <taxon>Apocrita</taxon>
        <taxon>Proctotrupomorpha</taxon>
        <taxon>Chalcidoidea</taxon>
        <taxon>Aphelinidae</taxon>
        <taxon>Aphelininae</taxon>
        <taxon>Eretmocerus</taxon>
    </lineage>
</organism>
<comment type="caution">
    <text evidence="1">The sequence shown here is derived from an EMBL/GenBank/DDBJ whole genome shotgun (WGS) entry which is preliminary data.</text>
</comment>
<sequence length="101" mass="11319">MTATFRGLNIGIFDISPCGQEFLMEKLVSITATSETDLNVEIQLVQKRICEDHALREQQIWAPLPGLRGAAFARVNDYLLDLQVTELIRLNSRFANGVAEL</sequence>